<feature type="transmembrane region" description="Helical" evidence="6">
    <location>
        <begin position="304"/>
        <end position="321"/>
    </location>
</feature>
<dbReference type="PANTHER" id="PTHR23513:SF6">
    <property type="entry name" value="MAJOR FACILITATOR SUPERFAMILY ASSOCIATED DOMAIN-CONTAINING PROTEIN"/>
    <property type="match status" value="1"/>
</dbReference>
<dbReference type="AlphaFoldDB" id="A0AAE4HXE1"/>
<evidence type="ECO:0000313" key="8">
    <source>
        <dbReference type="Proteomes" id="UP001180515"/>
    </source>
</evidence>
<protein>
    <submittedName>
        <fullName evidence="7">MFS transporter</fullName>
    </submittedName>
</protein>
<feature type="transmembrane region" description="Helical" evidence="6">
    <location>
        <begin position="9"/>
        <end position="31"/>
    </location>
</feature>
<organism evidence="7 8">
    <name type="scientific">Streptococcus parauberis</name>
    <dbReference type="NCBI Taxonomy" id="1348"/>
    <lineage>
        <taxon>Bacteria</taxon>
        <taxon>Bacillati</taxon>
        <taxon>Bacillota</taxon>
        <taxon>Bacilli</taxon>
        <taxon>Lactobacillales</taxon>
        <taxon>Streptococcaceae</taxon>
        <taxon>Streptococcus</taxon>
    </lineage>
</organism>
<dbReference type="PANTHER" id="PTHR23513">
    <property type="entry name" value="INTEGRAL MEMBRANE EFFLUX PROTEIN-RELATED"/>
    <property type="match status" value="1"/>
</dbReference>
<dbReference type="Pfam" id="PF07690">
    <property type="entry name" value="MFS_1"/>
    <property type="match status" value="1"/>
</dbReference>
<evidence type="ECO:0000256" key="6">
    <source>
        <dbReference type="SAM" id="Phobius"/>
    </source>
</evidence>
<comment type="caution">
    <text evidence="7">The sequence shown here is derived from an EMBL/GenBank/DDBJ whole genome shotgun (WGS) entry which is preliminary data.</text>
</comment>
<dbReference type="GO" id="GO:0005886">
    <property type="term" value="C:plasma membrane"/>
    <property type="evidence" value="ECO:0007669"/>
    <property type="project" value="UniProtKB-SubCell"/>
</dbReference>
<comment type="subcellular location">
    <subcellularLocation>
        <location evidence="1">Cell membrane</location>
        <topology evidence="1">Multi-pass membrane protein</topology>
    </subcellularLocation>
</comment>
<accession>A0AAE4HXE1</accession>
<evidence type="ECO:0000256" key="3">
    <source>
        <dbReference type="ARBA" id="ARBA00022692"/>
    </source>
</evidence>
<sequence>MKKIFSNKLFMATFVSDLISNFGDIVYYLALMNYVLILPNEKTAIALVTISETFPFLTNIVMGILGDRTKNKVDTILGTLFFRVLLYGIIGLVMGFKPTLWILVIAVIINVLSDLAGQYENALFKPVTLRIIKEEDREKFLGFRQGTMTGFQMGFMASGAILLMIFNFQQLAFVNALTFLISCIIILSIRKGLKKKVVDAPIHINESEKSDPFIKEIKKSLYTAYESLSKVPVLKSSIIIVAGLNAILAVEDAILLLIFKENPNFGFGSLAATIAILGLVSSIGMILGSFLLTRDQFTITIEQSLLGSTLAVVTLFLGIFLQNVYTMMFAIGLLSISIGIINPKVEVLIMKTMPENQLATITSGISTFCTFSMVISKALVSALVLFLSAKMLGLLFLLLSLILLGYTIKKYYF</sequence>
<evidence type="ECO:0000256" key="1">
    <source>
        <dbReference type="ARBA" id="ARBA00004651"/>
    </source>
</evidence>
<dbReference type="GO" id="GO:0022857">
    <property type="term" value="F:transmembrane transporter activity"/>
    <property type="evidence" value="ECO:0007669"/>
    <property type="project" value="InterPro"/>
</dbReference>
<keyword evidence="3 6" id="KW-0812">Transmembrane</keyword>
<dbReference type="RefSeq" id="WP_311982034.1">
    <property type="nucleotide sequence ID" value="NZ_JARQAG010000005.1"/>
</dbReference>
<reference evidence="7" key="1">
    <citation type="submission" date="2023-03" db="EMBL/GenBank/DDBJ databases">
        <authorList>
            <person name="Shen W."/>
            <person name="Cai J."/>
        </authorList>
    </citation>
    <scope>NUCLEOTIDE SEQUENCE</scope>
    <source>
        <strain evidence="7">P82-2</strain>
    </source>
</reference>
<feature type="transmembrane region" description="Helical" evidence="6">
    <location>
        <begin position="265"/>
        <end position="292"/>
    </location>
</feature>
<keyword evidence="5 6" id="KW-0472">Membrane</keyword>
<dbReference type="Proteomes" id="UP001180515">
    <property type="component" value="Unassembled WGS sequence"/>
</dbReference>
<feature type="transmembrane region" description="Helical" evidence="6">
    <location>
        <begin position="172"/>
        <end position="189"/>
    </location>
</feature>
<evidence type="ECO:0000256" key="5">
    <source>
        <dbReference type="ARBA" id="ARBA00023136"/>
    </source>
</evidence>
<name>A0AAE4HXE1_9STRE</name>
<dbReference type="InterPro" id="IPR036259">
    <property type="entry name" value="MFS_trans_sf"/>
</dbReference>
<dbReference type="Gene3D" id="1.20.1250.20">
    <property type="entry name" value="MFS general substrate transporter like domains"/>
    <property type="match status" value="1"/>
</dbReference>
<keyword evidence="4 6" id="KW-1133">Transmembrane helix</keyword>
<proteinExistence type="predicted"/>
<dbReference type="InterPro" id="IPR011701">
    <property type="entry name" value="MFS"/>
</dbReference>
<feature type="transmembrane region" description="Helical" evidence="6">
    <location>
        <begin position="382"/>
        <end position="408"/>
    </location>
</feature>
<feature type="transmembrane region" description="Helical" evidence="6">
    <location>
        <begin position="238"/>
        <end position="259"/>
    </location>
</feature>
<dbReference type="EMBL" id="JARQAG010000005">
    <property type="protein sequence ID" value="MDT2731576.1"/>
    <property type="molecule type" value="Genomic_DNA"/>
</dbReference>
<dbReference type="SUPFAM" id="SSF103473">
    <property type="entry name" value="MFS general substrate transporter"/>
    <property type="match status" value="1"/>
</dbReference>
<feature type="transmembrane region" description="Helical" evidence="6">
    <location>
        <begin position="140"/>
        <end position="166"/>
    </location>
</feature>
<evidence type="ECO:0000256" key="2">
    <source>
        <dbReference type="ARBA" id="ARBA00022475"/>
    </source>
</evidence>
<evidence type="ECO:0000313" key="7">
    <source>
        <dbReference type="EMBL" id="MDT2731576.1"/>
    </source>
</evidence>
<evidence type="ECO:0000256" key="4">
    <source>
        <dbReference type="ARBA" id="ARBA00022989"/>
    </source>
</evidence>
<feature type="transmembrane region" description="Helical" evidence="6">
    <location>
        <begin position="327"/>
        <end position="345"/>
    </location>
</feature>
<feature type="transmembrane region" description="Helical" evidence="6">
    <location>
        <begin position="357"/>
        <end position="376"/>
    </location>
</feature>
<feature type="transmembrane region" description="Helical" evidence="6">
    <location>
        <begin position="43"/>
        <end position="64"/>
    </location>
</feature>
<keyword evidence="2" id="KW-1003">Cell membrane</keyword>
<gene>
    <name evidence="7" type="ORF">P7G31_04860</name>
</gene>